<dbReference type="InterPro" id="IPR004821">
    <property type="entry name" value="Cyt_trans-like"/>
</dbReference>
<dbReference type="RefSeq" id="WP_093393426.1">
    <property type="nucleotide sequence ID" value="NZ_FOUU01000001.1"/>
</dbReference>
<feature type="site" description="Transition state stabilizer" evidence="9">
    <location>
        <position position="22"/>
    </location>
</feature>
<dbReference type="EC" id="2.7.7.3" evidence="9"/>
<sequence>MESPNCTLAVYPGSFDPITNGHLDLITRGLKLFDRIIIAVAVNPAKTPLFTLEERLELIKESLRDYPQRHRIEVDAFEGLLMDYVKRVNAKAILRGLRAVSDFEYEFQMALMNRRLNSDVETFFLMTGMRWIYISSRIIKEVVMAGGSVTGLVPEPVEKKLLEKLNPGALEQERNFP</sequence>
<evidence type="ECO:0000256" key="1">
    <source>
        <dbReference type="ARBA" id="ARBA00022490"/>
    </source>
</evidence>
<evidence type="ECO:0000256" key="7">
    <source>
        <dbReference type="ARBA" id="ARBA00022993"/>
    </source>
</evidence>
<evidence type="ECO:0000313" key="11">
    <source>
        <dbReference type="EMBL" id="SFM52405.1"/>
    </source>
</evidence>
<dbReference type="SUPFAM" id="SSF52374">
    <property type="entry name" value="Nucleotidylyl transferase"/>
    <property type="match status" value="1"/>
</dbReference>
<keyword evidence="5 9" id="KW-0067">ATP-binding</keyword>
<evidence type="ECO:0000256" key="6">
    <source>
        <dbReference type="ARBA" id="ARBA00022842"/>
    </source>
</evidence>
<keyword evidence="7 9" id="KW-0173">Coenzyme A biosynthesis</keyword>
<keyword evidence="3 9" id="KW-0548">Nucleotidyltransferase</keyword>
<dbReference type="Pfam" id="PF01467">
    <property type="entry name" value="CTP_transf_like"/>
    <property type="match status" value="1"/>
</dbReference>
<dbReference type="PANTHER" id="PTHR21342:SF1">
    <property type="entry name" value="PHOSPHOPANTETHEINE ADENYLYLTRANSFERASE"/>
    <property type="match status" value="1"/>
</dbReference>
<feature type="binding site" evidence="9">
    <location>
        <begin position="96"/>
        <end position="98"/>
    </location>
    <ligand>
        <name>ATP</name>
        <dbReference type="ChEBI" id="CHEBI:30616"/>
    </ligand>
</feature>
<comment type="cofactor">
    <cofactor evidence="9">
        <name>Mg(2+)</name>
        <dbReference type="ChEBI" id="CHEBI:18420"/>
    </cofactor>
</comment>
<dbReference type="Proteomes" id="UP000199611">
    <property type="component" value="Unassembled WGS sequence"/>
</dbReference>
<feature type="binding site" evidence="9">
    <location>
        <position position="14"/>
    </location>
    <ligand>
        <name>substrate</name>
    </ligand>
</feature>
<evidence type="ECO:0000313" key="12">
    <source>
        <dbReference type="Proteomes" id="UP000199611"/>
    </source>
</evidence>
<organism evidence="11 12">
    <name type="scientific">Thermodesulforhabdus norvegica</name>
    <dbReference type="NCBI Taxonomy" id="39841"/>
    <lineage>
        <taxon>Bacteria</taxon>
        <taxon>Pseudomonadati</taxon>
        <taxon>Thermodesulfobacteriota</taxon>
        <taxon>Syntrophobacteria</taxon>
        <taxon>Syntrophobacterales</taxon>
        <taxon>Thermodesulforhabdaceae</taxon>
        <taxon>Thermodesulforhabdus</taxon>
    </lineage>
</organism>
<feature type="domain" description="Cytidyltransferase-like" evidence="10">
    <location>
        <begin position="10"/>
        <end position="141"/>
    </location>
</feature>
<reference evidence="11 12" key="1">
    <citation type="submission" date="2016-10" db="EMBL/GenBank/DDBJ databases">
        <authorList>
            <person name="de Groot N.N."/>
        </authorList>
    </citation>
    <scope>NUCLEOTIDE SEQUENCE [LARGE SCALE GENOMIC DNA]</scope>
    <source>
        <strain evidence="11 12">DSM 9990</strain>
    </source>
</reference>
<keyword evidence="12" id="KW-1185">Reference proteome</keyword>
<dbReference type="UniPathway" id="UPA00241">
    <property type="reaction ID" value="UER00355"/>
</dbReference>
<dbReference type="NCBIfam" id="TIGR01510">
    <property type="entry name" value="coaD_prev_kdtB"/>
    <property type="match status" value="1"/>
</dbReference>
<proteinExistence type="inferred from homology"/>
<comment type="pathway">
    <text evidence="9">Cofactor biosynthesis; coenzyme A biosynthesis; CoA from (R)-pantothenate: step 4/5.</text>
</comment>
<dbReference type="NCBIfam" id="TIGR00125">
    <property type="entry name" value="cyt_tran_rel"/>
    <property type="match status" value="1"/>
</dbReference>
<feature type="binding site" evidence="9">
    <location>
        <begin position="14"/>
        <end position="15"/>
    </location>
    <ligand>
        <name>ATP</name>
        <dbReference type="ChEBI" id="CHEBI:30616"/>
    </ligand>
</feature>
<dbReference type="PANTHER" id="PTHR21342">
    <property type="entry name" value="PHOSPHOPANTETHEINE ADENYLYLTRANSFERASE"/>
    <property type="match status" value="1"/>
</dbReference>
<keyword evidence="2 9" id="KW-0808">Transferase</keyword>
<dbReference type="GO" id="GO:0005524">
    <property type="term" value="F:ATP binding"/>
    <property type="evidence" value="ECO:0007669"/>
    <property type="project" value="UniProtKB-KW"/>
</dbReference>
<feature type="binding site" evidence="9">
    <location>
        <position position="22"/>
    </location>
    <ligand>
        <name>ATP</name>
        <dbReference type="ChEBI" id="CHEBI:30616"/>
    </ligand>
</feature>
<dbReference type="CDD" id="cd02163">
    <property type="entry name" value="PPAT"/>
    <property type="match status" value="1"/>
</dbReference>
<keyword evidence="4 9" id="KW-0547">Nucleotide-binding</keyword>
<evidence type="ECO:0000256" key="4">
    <source>
        <dbReference type="ARBA" id="ARBA00022741"/>
    </source>
</evidence>
<keyword evidence="6 9" id="KW-0460">Magnesium</keyword>
<comment type="subunit">
    <text evidence="9">Homohexamer.</text>
</comment>
<evidence type="ECO:0000256" key="9">
    <source>
        <dbReference type="HAMAP-Rule" id="MF_00151"/>
    </source>
</evidence>
<evidence type="ECO:0000259" key="10">
    <source>
        <dbReference type="Pfam" id="PF01467"/>
    </source>
</evidence>
<dbReference type="GO" id="GO:0004595">
    <property type="term" value="F:pantetheine-phosphate adenylyltransferase activity"/>
    <property type="evidence" value="ECO:0007669"/>
    <property type="project" value="UniProtKB-UniRule"/>
</dbReference>
<dbReference type="Gene3D" id="3.40.50.620">
    <property type="entry name" value="HUPs"/>
    <property type="match status" value="1"/>
</dbReference>
<evidence type="ECO:0000256" key="5">
    <source>
        <dbReference type="ARBA" id="ARBA00022840"/>
    </source>
</evidence>
<feature type="binding site" evidence="9">
    <location>
        <begin position="131"/>
        <end position="137"/>
    </location>
    <ligand>
        <name>ATP</name>
        <dbReference type="ChEBI" id="CHEBI:30616"/>
    </ligand>
</feature>
<dbReference type="InterPro" id="IPR014729">
    <property type="entry name" value="Rossmann-like_a/b/a_fold"/>
</dbReference>
<feature type="binding site" evidence="9">
    <location>
        <position position="81"/>
    </location>
    <ligand>
        <name>substrate</name>
    </ligand>
</feature>
<evidence type="ECO:0000256" key="8">
    <source>
        <dbReference type="ARBA" id="ARBA00029346"/>
    </source>
</evidence>
<comment type="catalytic activity">
    <reaction evidence="8 9">
        <text>(R)-4'-phosphopantetheine + ATP + H(+) = 3'-dephospho-CoA + diphosphate</text>
        <dbReference type="Rhea" id="RHEA:19801"/>
        <dbReference type="ChEBI" id="CHEBI:15378"/>
        <dbReference type="ChEBI" id="CHEBI:30616"/>
        <dbReference type="ChEBI" id="CHEBI:33019"/>
        <dbReference type="ChEBI" id="CHEBI:57328"/>
        <dbReference type="ChEBI" id="CHEBI:61723"/>
        <dbReference type="EC" id="2.7.7.3"/>
    </reaction>
</comment>
<feature type="binding site" evidence="9">
    <location>
        <position position="95"/>
    </location>
    <ligand>
        <name>substrate</name>
    </ligand>
</feature>
<dbReference type="EMBL" id="FOUU01000001">
    <property type="protein sequence ID" value="SFM52405.1"/>
    <property type="molecule type" value="Genomic_DNA"/>
</dbReference>
<comment type="similarity">
    <text evidence="9">Belongs to the bacterial CoaD family.</text>
</comment>
<evidence type="ECO:0000256" key="3">
    <source>
        <dbReference type="ARBA" id="ARBA00022695"/>
    </source>
</evidence>
<dbReference type="GO" id="GO:0005737">
    <property type="term" value="C:cytoplasm"/>
    <property type="evidence" value="ECO:0007669"/>
    <property type="project" value="UniProtKB-SubCell"/>
</dbReference>
<evidence type="ECO:0000256" key="2">
    <source>
        <dbReference type="ARBA" id="ARBA00022679"/>
    </source>
</evidence>
<dbReference type="PRINTS" id="PR01020">
    <property type="entry name" value="LPSBIOSNTHSS"/>
</dbReference>
<comment type="function">
    <text evidence="9">Reversibly transfers an adenylyl group from ATP to 4'-phosphopantetheine, yielding dephospho-CoA (dPCoA) and pyrophosphate.</text>
</comment>
<dbReference type="GO" id="GO:0015937">
    <property type="term" value="P:coenzyme A biosynthetic process"/>
    <property type="evidence" value="ECO:0007669"/>
    <property type="project" value="UniProtKB-UniRule"/>
</dbReference>
<comment type="subcellular location">
    <subcellularLocation>
        <location evidence="9">Cytoplasm</location>
    </subcellularLocation>
</comment>
<keyword evidence="1 9" id="KW-0963">Cytoplasm</keyword>
<accession>A0A1I4RJK5</accession>
<gene>
    <name evidence="9" type="primary">coaD</name>
    <name evidence="11" type="ORF">SAMN05660836_00653</name>
</gene>
<dbReference type="STRING" id="39841.SAMN05660836_00653"/>
<dbReference type="HAMAP" id="MF_00151">
    <property type="entry name" value="PPAT_bact"/>
    <property type="match status" value="1"/>
</dbReference>
<feature type="binding site" evidence="9">
    <location>
        <position position="106"/>
    </location>
    <ligand>
        <name>ATP</name>
        <dbReference type="ChEBI" id="CHEBI:30616"/>
    </ligand>
</feature>
<dbReference type="InterPro" id="IPR001980">
    <property type="entry name" value="PPAT"/>
</dbReference>
<feature type="binding site" evidence="9">
    <location>
        <position position="46"/>
    </location>
    <ligand>
        <name>substrate</name>
    </ligand>
</feature>
<dbReference type="AlphaFoldDB" id="A0A1I4RJK5"/>
<protein>
    <recommendedName>
        <fullName evidence="9">Phosphopantetheine adenylyltransferase</fullName>
        <ecNumber evidence="9">2.7.7.3</ecNumber>
    </recommendedName>
    <alternativeName>
        <fullName evidence="9">Dephospho-CoA pyrophosphorylase</fullName>
    </alternativeName>
    <alternativeName>
        <fullName evidence="9">Pantetheine-phosphate adenylyltransferase</fullName>
        <shortName evidence="9">PPAT</shortName>
    </alternativeName>
</protein>
<name>A0A1I4RJK5_9BACT</name>
<dbReference type="OrthoDB" id="9806661at2"/>